<evidence type="ECO:0000313" key="1">
    <source>
        <dbReference type="EMBL" id="SEW57465.1"/>
    </source>
</evidence>
<dbReference type="Proteomes" id="UP000199310">
    <property type="component" value="Unassembled WGS sequence"/>
</dbReference>
<reference evidence="2" key="1">
    <citation type="submission" date="2016-10" db="EMBL/GenBank/DDBJ databases">
        <authorList>
            <person name="Varghese N."/>
            <person name="Submissions S."/>
        </authorList>
    </citation>
    <scope>NUCLEOTIDE SEQUENCE [LARGE SCALE GENOMIC DNA]</scope>
    <source>
        <strain evidence="2">DSM 3695</strain>
    </source>
</reference>
<dbReference type="STRING" id="29529.SAMN04488122_6796"/>
<sequence length="225" mass="26047">MSARINFYEYYGTEETILQTAFQLQTNGGETFYRANIIENFGRLRDFYIELTAARKSGKTLPENRVVTIINDYHFELIPDYVKICIFFENFVKAELLRHEYLIHSILKTETCKLLSKLQGRQPVSLRDLHCTEPFVVNSGKEISHNSLGEKTLSISTLLSPGYQKVIQLPSAITDFVCLLNKKRNILHLYNSLDFDLSEDFFKEMANTISFVNVLFYKDKDSGLE</sequence>
<organism evidence="1 2">
    <name type="scientific">Chitinophaga arvensicola</name>
    <dbReference type="NCBI Taxonomy" id="29529"/>
    <lineage>
        <taxon>Bacteria</taxon>
        <taxon>Pseudomonadati</taxon>
        <taxon>Bacteroidota</taxon>
        <taxon>Chitinophagia</taxon>
        <taxon>Chitinophagales</taxon>
        <taxon>Chitinophagaceae</taxon>
        <taxon>Chitinophaga</taxon>
    </lineage>
</organism>
<dbReference type="AlphaFoldDB" id="A0A1I0SE38"/>
<proteinExistence type="predicted"/>
<evidence type="ECO:0000313" key="2">
    <source>
        <dbReference type="Proteomes" id="UP000199310"/>
    </source>
</evidence>
<dbReference type="RefSeq" id="WP_089904823.1">
    <property type="nucleotide sequence ID" value="NZ_FOJG01000003.1"/>
</dbReference>
<accession>A0A1I0SE38</accession>
<dbReference type="EMBL" id="FOJG01000003">
    <property type="protein sequence ID" value="SEW57465.1"/>
    <property type="molecule type" value="Genomic_DNA"/>
</dbReference>
<protein>
    <submittedName>
        <fullName evidence="1">Uncharacterized protein</fullName>
    </submittedName>
</protein>
<gene>
    <name evidence="1" type="ORF">SAMN04488122_6796</name>
</gene>
<name>A0A1I0SE38_9BACT</name>
<keyword evidence="2" id="KW-1185">Reference proteome</keyword>